<feature type="chain" id="PRO_5026902575" evidence="4">
    <location>
        <begin position="20"/>
        <end position="1291"/>
    </location>
</feature>
<name>A0A6J2VUM6_CHACN</name>
<feature type="domain" description="EGF-like" evidence="5">
    <location>
        <begin position="1053"/>
        <end position="1093"/>
    </location>
</feature>
<reference evidence="7" key="1">
    <citation type="submission" date="2025-08" db="UniProtKB">
        <authorList>
            <consortium name="RefSeq"/>
        </authorList>
    </citation>
    <scope>IDENTIFICATION</scope>
</reference>
<feature type="compositionally biased region" description="Basic and acidic residues" evidence="2">
    <location>
        <begin position="461"/>
        <end position="473"/>
    </location>
</feature>
<dbReference type="InterPro" id="IPR000742">
    <property type="entry name" value="EGF"/>
</dbReference>
<feature type="region of interest" description="Disordered" evidence="2">
    <location>
        <begin position="604"/>
        <end position="648"/>
    </location>
</feature>
<feature type="compositionally biased region" description="Polar residues" evidence="2">
    <location>
        <begin position="798"/>
        <end position="808"/>
    </location>
</feature>
<dbReference type="GeneID" id="115816065"/>
<evidence type="ECO:0000256" key="4">
    <source>
        <dbReference type="SAM" id="SignalP"/>
    </source>
</evidence>
<dbReference type="RefSeq" id="XP_030634896.1">
    <property type="nucleotide sequence ID" value="XM_030779036.1"/>
</dbReference>
<feature type="compositionally biased region" description="Polar residues" evidence="2">
    <location>
        <begin position="547"/>
        <end position="560"/>
    </location>
</feature>
<evidence type="ECO:0000256" key="1">
    <source>
        <dbReference type="PROSITE-ProRule" id="PRU00076"/>
    </source>
</evidence>
<feature type="compositionally biased region" description="Low complexity" evidence="2">
    <location>
        <begin position="474"/>
        <end position="488"/>
    </location>
</feature>
<dbReference type="CDD" id="cd00054">
    <property type="entry name" value="EGF_CA"/>
    <property type="match status" value="1"/>
</dbReference>
<feature type="region of interest" description="Disordered" evidence="2">
    <location>
        <begin position="369"/>
        <end position="518"/>
    </location>
</feature>
<organism evidence="6 7">
    <name type="scientific">Chanos chanos</name>
    <name type="common">Milkfish</name>
    <name type="synonym">Mugil chanos</name>
    <dbReference type="NCBI Taxonomy" id="29144"/>
    <lineage>
        <taxon>Eukaryota</taxon>
        <taxon>Metazoa</taxon>
        <taxon>Chordata</taxon>
        <taxon>Craniata</taxon>
        <taxon>Vertebrata</taxon>
        <taxon>Euteleostomi</taxon>
        <taxon>Actinopterygii</taxon>
        <taxon>Neopterygii</taxon>
        <taxon>Teleostei</taxon>
        <taxon>Ostariophysi</taxon>
        <taxon>Gonorynchiformes</taxon>
        <taxon>Chanidae</taxon>
        <taxon>Chanos</taxon>
    </lineage>
</organism>
<feature type="compositionally biased region" description="Polar residues" evidence="2">
    <location>
        <begin position="369"/>
        <end position="394"/>
    </location>
</feature>
<dbReference type="OrthoDB" id="10055523at2759"/>
<accession>A0A6J2VUM6</accession>
<evidence type="ECO:0000313" key="7">
    <source>
        <dbReference type="RefSeq" id="XP_030634896.1"/>
    </source>
</evidence>
<dbReference type="FunCoup" id="A0A6J2VUM6">
    <property type="interactions" value="12"/>
</dbReference>
<evidence type="ECO:0000313" key="6">
    <source>
        <dbReference type="Proteomes" id="UP000504632"/>
    </source>
</evidence>
<gene>
    <name evidence="7" type="primary">LOC115816065</name>
</gene>
<comment type="caution">
    <text evidence="1">Lacks conserved residue(s) required for the propagation of feature annotation.</text>
</comment>
<feature type="compositionally biased region" description="Low complexity" evidence="2">
    <location>
        <begin position="884"/>
        <end position="899"/>
    </location>
</feature>
<keyword evidence="3" id="KW-0472">Membrane</keyword>
<evidence type="ECO:0000256" key="3">
    <source>
        <dbReference type="SAM" id="Phobius"/>
    </source>
</evidence>
<feature type="region of interest" description="Disordered" evidence="2">
    <location>
        <begin position="541"/>
        <end position="560"/>
    </location>
</feature>
<dbReference type="PROSITE" id="PS50026">
    <property type="entry name" value="EGF_3"/>
    <property type="match status" value="1"/>
</dbReference>
<feature type="compositionally biased region" description="Polar residues" evidence="2">
    <location>
        <begin position="861"/>
        <end position="879"/>
    </location>
</feature>
<keyword evidence="6" id="KW-1185">Reference proteome</keyword>
<dbReference type="Proteomes" id="UP000504632">
    <property type="component" value="Chromosome 7"/>
</dbReference>
<keyword evidence="3" id="KW-0812">Transmembrane</keyword>
<feature type="transmembrane region" description="Helical" evidence="3">
    <location>
        <begin position="1101"/>
        <end position="1124"/>
    </location>
</feature>
<feature type="signal peptide" evidence="4">
    <location>
        <begin position="1"/>
        <end position="19"/>
    </location>
</feature>
<keyword evidence="4" id="KW-0732">Signal</keyword>
<dbReference type="InParanoid" id="A0A6J2VUM6"/>
<evidence type="ECO:0000256" key="2">
    <source>
        <dbReference type="SAM" id="MobiDB-lite"/>
    </source>
</evidence>
<proteinExistence type="predicted"/>
<keyword evidence="3" id="KW-1133">Transmembrane helix</keyword>
<protein>
    <submittedName>
        <fullName evidence="7">Mucin-17</fullName>
    </submittedName>
</protein>
<keyword evidence="1" id="KW-0245">EGF-like domain</keyword>
<feature type="region of interest" description="Disordered" evidence="2">
    <location>
        <begin position="696"/>
        <end position="764"/>
    </location>
</feature>
<evidence type="ECO:0000259" key="5">
    <source>
        <dbReference type="PROSITE" id="PS50026"/>
    </source>
</evidence>
<sequence length="1291" mass="140651">MRFFAYIFLFIFTTGNVLSAVNQDCGGKIDAHRERSGIIRYSTPADFNLDDVYNGFTGDNREKLSDFVCTWTIDGTLTQTIRLEVVSSDENSHLRVKFEGDEYSKTHKKGERRLYIGRGKTTVEWSVGKYTKSLHTLHLRWYASEDSLALGSHTPYTNYGANTASPYRSEIPKPLKLFSVLDIPTRLGGGVSGISDKEGPPLPQEETHNGAETAGVLNSNLALTGTHTYAYANQALSGTYTKTVTETFITTSTIVTSNPAPPHPVSQGQLPHSNLRSAETPITVVTSLINSDTNTQAIGITYTDPELYMEIKSKSESFSVGSVLPASDIHTHSQLMEHTHRKPLQTLPAGQGSSSVTYRGEVTIPTTPEQTVNRGVSTGKADTSKNVLAITSGNKAAESDRSNRLPRSPYPDPEIHNPSHTLVYNLSDTSGHMQASVSPSTDFTNQTWESSANSDNTNHSRVSDSPRMSEEKIPIPSSSSPLSLTDPTDILDLGSSSKTEHTFLNGHTPPEVYNTNTYTSANTNITTSAHTSHTLQSHVTANEDVSHTNVASQTTQTTRPIYTEQTHLPSMDEALNHSESSDPVYANTIYSTVSPNTLTPLLESTPSVLPHTGGSVIPDWGKNSSQYGRDSVDSTTEPNLEKEESSNVTALPPVYFTSPQTVTLSTQTPDQSPDAITAATALTQVNDWTERGTDNLPLFSNTSAETNTHIQRSRETSTNKQNPELNAEASTAFISSTPPSGTVSEHTHNDMMTPEPTLSGEGSVSVTPTMHLGETSSANILTGLSKTTDNHPDRRTVPVTSFPSTATPSGPVVILSSTVTPTTGAVSTRNPINVSQSPPTVTSQAGPTRTQQHHPRPTTHPAKNTAGSHTLPPQISTVSRPLHPKTQTPSPQPITPSSQMYPSPSVSAGDSFPKGGVFVVEDQPAIIKEKTFKLLLQVTVDRAFSPGAGLLELEPFLQRVAGYQGQQVTWKRGPVLQALVEFRTEQALSWLGKADSLLQEAGLIRALTDGLHVDGTQVKNITVGGLQADVCSWLFSCPSGFQCMPAEGNASCRSLCLSDYCKNQGICVHRRGQQPLCQCPVGEDFWYMGPRCDFRMTRQRLVGVCFGVLFAVAVLMALLSYLAVRRFKSMLIQAKVDQTQSSYRRFNHFDELSGRFWGRSRPGSEDSLDNPGFSRSDELLHLRALDRTCCYHDDTLSIVSTYQGSVTQLNTIYPHSSQYGWDLSNYSLTDGVVDSGKASDLSVCSWPIEPIQWTPFPLLQQLRTHSTAKGHRPRSYCEGMELVDLEKSWTA</sequence>
<feature type="compositionally biased region" description="Polar residues" evidence="2">
    <location>
        <begin position="418"/>
        <end position="460"/>
    </location>
</feature>
<feature type="region of interest" description="Disordered" evidence="2">
    <location>
        <begin position="784"/>
        <end position="908"/>
    </location>
</feature>
<feature type="compositionally biased region" description="Polar residues" evidence="2">
    <location>
        <begin position="698"/>
        <end position="711"/>
    </location>
</feature>
<feature type="compositionally biased region" description="Polar residues" evidence="2">
    <location>
        <begin position="718"/>
        <end position="744"/>
    </location>
</feature>
<feature type="compositionally biased region" description="Polar residues" evidence="2">
    <location>
        <begin position="815"/>
        <end position="850"/>
    </location>
</feature>
<feature type="compositionally biased region" description="Polar residues" evidence="2">
    <location>
        <begin position="622"/>
        <end position="638"/>
    </location>
</feature>